<dbReference type="EMBL" id="FNDJ01000052">
    <property type="protein sequence ID" value="SDM68538.1"/>
    <property type="molecule type" value="Genomic_DNA"/>
</dbReference>
<keyword evidence="5" id="KW-1185">Reference proteome</keyword>
<dbReference type="PROSITE" id="PS51635">
    <property type="entry name" value="PNPLA"/>
    <property type="match status" value="1"/>
</dbReference>
<dbReference type="GO" id="GO:0016042">
    <property type="term" value="P:lipid catabolic process"/>
    <property type="evidence" value="ECO:0007669"/>
    <property type="project" value="UniProtKB-UniRule"/>
</dbReference>
<evidence type="ECO:0000256" key="1">
    <source>
        <dbReference type="ARBA" id="ARBA00023098"/>
    </source>
</evidence>
<dbReference type="SUPFAM" id="SSF52151">
    <property type="entry name" value="FabD/lysophospholipase-like"/>
    <property type="match status" value="1"/>
</dbReference>
<gene>
    <name evidence="4" type="ORF">SAMN05421869_15216</name>
</gene>
<keyword evidence="2" id="KW-0442">Lipid degradation</keyword>
<protein>
    <submittedName>
        <fullName evidence="4">NTE family protein</fullName>
    </submittedName>
</protein>
<keyword evidence="2" id="KW-0378">Hydrolase</keyword>
<feature type="active site" description="Nucleophile" evidence="2">
    <location>
        <position position="43"/>
    </location>
</feature>
<dbReference type="STRING" id="633440.SAMN05421869_15216"/>
<evidence type="ECO:0000259" key="3">
    <source>
        <dbReference type="PROSITE" id="PS51635"/>
    </source>
</evidence>
<evidence type="ECO:0000256" key="2">
    <source>
        <dbReference type="PROSITE-ProRule" id="PRU01161"/>
    </source>
</evidence>
<dbReference type="RefSeq" id="WP_090947143.1">
    <property type="nucleotide sequence ID" value="NZ_FNDJ01000052.1"/>
</dbReference>
<organism evidence="4 5">
    <name type="scientific">Nonomuraea jiangxiensis</name>
    <dbReference type="NCBI Taxonomy" id="633440"/>
    <lineage>
        <taxon>Bacteria</taxon>
        <taxon>Bacillati</taxon>
        <taxon>Actinomycetota</taxon>
        <taxon>Actinomycetes</taxon>
        <taxon>Streptosporangiales</taxon>
        <taxon>Streptosporangiaceae</taxon>
        <taxon>Nonomuraea</taxon>
    </lineage>
</organism>
<feature type="active site" description="Proton acceptor" evidence="2">
    <location>
        <position position="186"/>
    </location>
</feature>
<feature type="domain" description="PNPLA" evidence="3">
    <location>
        <begin position="7"/>
        <end position="199"/>
    </location>
</feature>
<accession>A0A1G9V8K3</accession>
<dbReference type="GO" id="GO:0016787">
    <property type="term" value="F:hydrolase activity"/>
    <property type="evidence" value="ECO:0007669"/>
    <property type="project" value="UniProtKB-UniRule"/>
</dbReference>
<proteinExistence type="predicted"/>
<dbReference type="InterPro" id="IPR016035">
    <property type="entry name" value="Acyl_Trfase/lysoPLipase"/>
</dbReference>
<dbReference type="Proteomes" id="UP000199202">
    <property type="component" value="Unassembled WGS sequence"/>
</dbReference>
<evidence type="ECO:0000313" key="5">
    <source>
        <dbReference type="Proteomes" id="UP000199202"/>
    </source>
</evidence>
<name>A0A1G9V8K3_9ACTN</name>
<dbReference type="InterPro" id="IPR002641">
    <property type="entry name" value="PNPLA_dom"/>
</dbReference>
<feature type="short sequence motif" description="DGA/G" evidence="2">
    <location>
        <begin position="186"/>
        <end position="188"/>
    </location>
</feature>
<evidence type="ECO:0000313" key="4">
    <source>
        <dbReference type="EMBL" id="SDM68538.1"/>
    </source>
</evidence>
<dbReference type="Pfam" id="PF01734">
    <property type="entry name" value="Patatin"/>
    <property type="match status" value="1"/>
</dbReference>
<keyword evidence="1 2" id="KW-0443">Lipid metabolism</keyword>
<sequence length="282" mass="29452">MAGRAVVLGSGGVIGIAWETGVLAALAADGLDLREADLIVGTSAGAVVGAQLATGLHPEDLYARQLRPPVGEQAPKASPFAPFRIAWQLTRSKTIEEYGARMGRIALAARTPSEQERRAEVARWLGDEVREWPDRRLVITAVDAETGKAADFDAAGGVDLVDAVCASTAGPGTRPPATIGGRRYIDGGTRSPANVDLAAGYERIVVIAPFTRGGGVIPGVERQIAELGDQAKVALITPDAASWREARGRSLSGLLDPARRAPAARNGRSVRAAERVAAVWNA</sequence>
<reference evidence="4 5" key="1">
    <citation type="submission" date="2016-10" db="EMBL/GenBank/DDBJ databases">
        <authorList>
            <person name="de Groot N.N."/>
        </authorList>
    </citation>
    <scope>NUCLEOTIDE SEQUENCE [LARGE SCALE GENOMIC DNA]</scope>
    <source>
        <strain evidence="4 5">CGMCC 4.6533</strain>
    </source>
</reference>
<comment type="caution">
    <text evidence="2">Lacks conserved residue(s) required for the propagation of feature annotation.</text>
</comment>
<dbReference type="AlphaFoldDB" id="A0A1G9V8K3"/>
<dbReference type="OrthoDB" id="2339873at2"/>
<dbReference type="Gene3D" id="3.40.1090.10">
    <property type="entry name" value="Cytosolic phospholipase A2 catalytic domain"/>
    <property type="match status" value="2"/>
</dbReference>
<feature type="short sequence motif" description="GXSXG" evidence="2">
    <location>
        <begin position="41"/>
        <end position="45"/>
    </location>
</feature>